<dbReference type="KEGG" id="hdf:AArcSl_2428"/>
<dbReference type="EMBL" id="CP025066">
    <property type="protein sequence ID" value="AUX10050.1"/>
    <property type="molecule type" value="Genomic_DNA"/>
</dbReference>
<evidence type="ECO:0000313" key="3">
    <source>
        <dbReference type="Proteomes" id="UP000263012"/>
    </source>
</evidence>
<accession>A0A343TLS8</accession>
<gene>
    <name evidence="2" type="ORF">AArcSl_2428</name>
</gene>
<feature type="region of interest" description="Disordered" evidence="1">
    <location>
        <begin position="1"/>
        <end position="24"/>
    </location>
</feature>
<feature type="region of interest" description="Disordered" evidence="1">
    <location>
        <begin position="273"/>
        <end position="293"/>
    </location>
</feature>
<evidence type="ECO:0000313" key="2">
    <source>
        <dbReference type="EMBL" id="AUX10050.1"/>
    </source>
</evidence>
<dbReference type="Proteomes" id="UP000263012">
    <property type="component" value="Chromosome"/>
</dbReference>
<organism evidence="2 3">
    <name type="scientific">Halalkaliarchaeum desulfuricum</name>
    <dbReference type="NCBI Taxonomy" id="2055893"/>
    <lineage>
        <taxon>Archaea</taxon>
        <taxon>Methanobacteriati</taxon>
        <taxon>Methanobacteriota</taxon>
        <taxon>Stenosarchaea group</taxon>
        <taxon>Halobacteria</taxon>
        <taxon>Halobacteriales</taxon>
        <taxon>Haloferacaceae</taxon>
        <taxon>Halalkaliarchaeum</taxon>
    </lineage>
</organism>
<keyword evidence="3" id="KW-1185">Reference proteome</keyword>
<proteinExistence type="predicted"/>
<reference evidence="3" key="1">
    <citation type="submission" date="2017-11" db="EMBL/GenBank/DDBJ databases">
        <title>Phenotypic and genomic properties of facultatively anaerobic sulfur-reducing natronoarchaea from hypersaline soda lakes.</title>
        <authorList>
            <person name="Sorokin D.Y."/>
            <person name="Kublanov I.V."/>
            <person name="Roman P."/>
            <person name="Sinninghe Damste J.S."/>
            <person name="Golyshin P.N."/>
            <person name="Rojo D."/>
            <person name="Ciordia S."/>
            <person name="Mena M.D.C."/>
            <person name="Ferrer M."/>
            <person name="Messina E."/>
            <person name="Smedile F."/>
            <person name="La Spada G."/>
            <person name="La Cono V."/>
            <person name="Yakimov M.M."/>
        </authorList>
    </citation>
    <scope>NUCLEOTIDE SEQUENCE [LARGE SCALE GENOMIC DNA]</scope>
    <source>
        <strain evidence="3">AArc-Sl</strain>
    </source>
</reference>
<name>A0A343TLS8_9EURY</name>
<sequence>MTAVESDAEIGKLATESVDPDCDPETAALLDETLEDGQVEVERERPPFDPDRPIRLRNTVYEVDWEKRDERTRTDYIVTAEQTDEDPTGSQIDYDDLPDVDRAQLTDVRKNLAQNDDEQRIGTRLEYTDDSEIEASVLVPDTEYEFVSIDDHVLAIESDKSETTVYTFQYDLFERAPTPAAYGAELRVQHRIVLESLSDGERDLVEEAISDGRTVVGTGDDAFIAVGERLLEHEPIYVSDRVGEWLVEYESELYWTELDTLRTTELVEALETYDEGTETPTGTPPEETPSSVMPEGSLLVEVYLSSRFDGEVGFTADCRDIDTSLEPGETRIIERETDGEKCHLRFVFPDGRTHEIDVYDYLSLEVIIRADGTIDREGVAV</sequence>
<protein>
    <submittedName>
        <fullName evidence="2">Uncharacterized protein</fullName>
    </submittedName>
</protein>
<evidence type="ECO:0000256" key="1">
    <source>
        <dbReference type="SAM" id="MobiDB-lite"/>
    </source>
</evidence>
<dbReference type="AlphaFoldDB" id="A0A343TLS8"/>